<protein>
    <recommendedName>
        <fullName evidence="11">Probable nicotinate-nucleotide pyrophosphorylase [carboxylating]</fullName>
        <ecNumber evidence="5">2.4.2.19</ecNumber>
    </recommendedName>
    <alternativeName>
        <fullName evidence="9">Quinolinate phosphoribosyltransferase [decarboxylating]</fullName>
    </alternativeName>
</protein>
<dbReference type="Proteomes" id="UP001153199">
    <property type="component" value="Unassembled WGS sequence"/>
</dbReference>
<feature type="binding site" evidence="13">
    <location>
        <position position="212"/>
    </location>
    <ligand>
        <name>substrate</name>
    </ligand>
</feature>
<feature type="domain" description="Quinolinate phosphoribosyl transferase N-terminal" evidence="15">
    <location>
        <begin position="19"/>
        <end position="104"/>
    </location>
</feature>
<evidence type="ECO:0000256" key="13">
    <source>
        <dbReference type="PIRSR" id="PIRSR006250-1"/>
    </source>
</evidence>
<evidence type="ECO:0000256" key="11">
    <source>
        <dbReference type="ARBA" id="ARBA00069173"/>
    </source>
</evidence>
<dbReference type="EC" id="2.4.2.19" evidence="5"/>
<keyword evidence="17" id="KW-1185">Reference proteome</keyword>
<dbReference type="GO" id="GO:0005737">
    <property type="term" value="C:cytoplasm"/>
    <property type="evidence" value="ECO:0007669"/>
    <property type="project" value="TreeGrafter"/>
</dbReference>
<dbReference type="InterPro" id="IPR002638">
    <property type="entry name" value="Quinolinate_PRibosylTrfase_C"/>
</dbReference>
<dbReference type="InterPro" id="IPR037128">
    <property type="entry name" value="Quinolinate_PRibosylTase_N_sf"/>
</dbReference>
<evidence type="ECO:0000256" key="7">
    <source>
        <dbReference type="ARBA" id="ARBA00022676"/>
    </source>
</evidence>
<evidence type="ECO:0000256" key="8">
    <source>
        <dbReference type="ARBA" id="ARBA00022679"/>
    </source>
</evidence>
<dbReference type="InterPro" id="IPR013785">
    <property type="entry name" value="Aldolase_TIM"/>
</dbReference>
<feature type="binding site" evidence="13">
    <location>
        <begin position="256"/>
        <end position="258"/>
    </location>
    <ligand>
        <name>substrate</name>
    </ligand>
</feature>
<feature type="binding site" evidence="13">
    <location>
        <position position="161"/>
    </location>
    <ligand>
        <name>substrate</name>
    </ligand>
</feature>
<name>A0A9X4SFN4_9LACT</name>
<evidence type="ECO:0000256" key="9">
    <source>
        <dbReference type="ARBA" id="ARBA00033102"/>
    </source>
</evidence>
<feature type="binding site" evidence="13">
    <location>
        <position position="191"/>
    </location>
    <ligand>
        <name>substrate</name>
    </ligand>
</feature>
<dbReference type="SUPFAM" id="SSF51690">
    <property type="entry name" value="Nicotinate/Quinolinate PRTase C-terminal domain-like"/>
    <property type="match status" value="1"/>
</dbReference>
<keyword evidence="6" id="KW-0662">Pyridine nucleotide biosynthesis</keyword>
<comment type="subunit">
    <text evidence="4">Hexamer formed by 3 homodimers.</text>
</comment>
<evidence type="ECO:0000256" key="3">
    <source>
        <dbReference type="ARBA" id="ARBA00009400"/>
    </source>
</evidence>
<dbReference type="Pfam" id="PF01729">
    <property type="entry name" value="QRPTase_C"/>
    <property type="match status" value="1"/>
</dbReference>
<feature type="binding site" evidence="13">
    <location>
        <position position="151"/>
    </location>
    <ligand>
        <name>substrate</name>
    </ligand>
</feature>
<gene>
    <name evidence="16" type="primary">nadC</name>
    <name evidence="16" type="ORF">NF717_09780</name>
</gene>
<evidence type="ECO:0000256" key="5">
    <source>
        <dbReference type="ARBA" id="ARBA00011944"/>
    </source>
</evidence>
<dbReference type="PANTHER" id="PTHR32179:SF3">
    <property type="entry name" value="NICOTINATE-NUCLEOTIDE PYROPHOSPHORYLASE [CARBOXYLATING]"/>
    <property type="match status" value="1"/>
</dbReference>
<dbReference type="FunFam" id="3.20.20.70:FF:000030">
    <property type="entry name" value="Nicotinate-nucleotide pyrophosphorylase, carboxylating"/>
    <property type="match status" value="1"/>
</dbReference>
<dbReference type="SUPFAM" id="SSF54675">
    <property type="entry name" value="Nicotinate/Quinolinate PRTase N-terminal domain-like"/>
    <property type="match status" value="1"/>
</dbReference>
<feature type="binding site" evidence="13">
    <location>
        <position position="94"/>
    </location>
    <ligand>
        <name>substrate</name>
    </ligand>
</feature>
<proteinExistence type="inferred from homology"/>
<evidence type="ECO:0000256" key="1">
    <source>
        <dbReference type="ARBA" id="ARBA00003237"/>
    </source>
</evidence>
<dbReference type="FunFam" id="3.90.1170.20:FF:000001">
    <property type="entry name" value="Nicotinate-nucleotide diphosphorylase (Carboxylating)"/>
    <property type="match status" value="1"/>
</dbReference>
<evidence type="ECO:0000256" key="2">
    <source>
        <dbReference type="ARBA" id="ARBA00004893"/>
    </source>
</evidence>
<dbReference type="GO" id="GO:0004514">
    <property type="term" value="F:nicotinate-nucleotide diphosphorylase (carboxylating) activity"/>
    <property type="evidence" value="ECO:0007669"/>
    <property type="project" value="UniProtKB-EC"/>
</dbReference>
<dbReference type="InterPro" id="IPR022412">
    <property type="entry name" value="Quinolinate_PRibosylTrfase_N"/>
</dbReference>
<comment type="catalytic activity">
    <reaction evidence="10">
        <text>nicotinate beta-D-ribonucleotide + CO2 + diphosphate = quinolinate + 5-phospho-alpha-D-ribose 1-diphosphate + 2 H(+)</text>
        <dbReference type="Rhea" id="RHEA:12733"/>
        <dbReference type="ChEBI" id="CHEBI:15378"/>
        <dbReference type="ChEBI" id="CHEBI:16526"/>
        <dbReference type="ChEBI" id="CHEBI:29959"/>
        <dbReference type="ChEBI" id="CHEBI:33019"/>
        <dbReference type="ChEBI" id="CHEBI:57502"/>
        <dbReference type="ChEBI" id="CHEBI:58017"/>
        <dbReference type="EC" id="2.4.2.19"/>
    </reaction>
</comment>
<dbReference type="GO" id="GO:0034213">
    <property type="term" value="P:quinolinate catabolic process"/>
    <property type="evidence" value="ECO:0007669"/>
    <property type="project" value="TreeGrafter"/>
</dbReference>
<dbReference type="InterPro" id="IPR004393">
    <property type="entry name" value="NadC"/>
</dbReference>
<dbReference type="GO" id="GO:0009435">
    <property type="term" value="P:NAD+ biosynthetic process"/>
    <property type="evidence" value="ECO:0007669"/>
    <property type="project" value="InterPro"/>
</dbReference>
<evidence type="ECO:0000256" key="6">
    <source>
        <dbReference type="ARBA" id="ARBA00022642"/>
    </source>
</evidence>
<dbReference type="Gene3D" id="3.90.1170.20">
    <property type="entry name" value="Quinolinate phosphoribosyl transferase, N-terminal domain"/>
    <property type="match status" value="1"/>
</dbReference>
<keyword evidence="8 12" id="KW-0808">Transferase</keyword>
<feature type="binding site" evidence="13">
    <location>
        <begin position="127"/>
        <end position="129"/>
    </location>
    <ligand>
        <name>substrate</name>
    </ligand>
</feature>
<accession>A0A9X4SFN4</accession>
<feature type="binding site" evidence="13">
    <location>
        <begin position="235"/>
        <end position="237"/>
    </location>
    <ligand>
        <name>substrate</name>
    </ligand>
</feature>
<dbReference type="CDD" id="cd01572">
    <property type="entry name" value="QPRTase"/>
    <property type="match status" value="1"/>
</dbReference>
<evidence type="ECO:0000256" key="4">
    <source>
        <dbReference type="ARBA" id="ARBA00011218"/>
    </source>
</evidence>
<dbReference type="NCBIfam" id="TIGR00078">
    <property type="entry name" value="nadC"/>
    <property type="match status" value="1"/>
</dbReference>
<evidence type="ECO:0000313" key="16">
    <source>
        <dbReference type="EMBL" id="MDG6145932.1"/>
    </source>
</evidence>
<dbReference type="RefSeq" id="WP_279360986.1">
    <property type="nucleotide sequence ID" value="NZ_JAMWDZ010000006.1"/>
</dbReference>
<feature type="domain" description="Quinolinate phosphoribosyl transferase C-terminal" evidence="14">
    <location>
        <begin position="106"/>
        <end position="270"/>
    </location>
</feature>
<dbReference type="PIRSF" id="PIRSF006250">
    <property type="entry name" value="NadC_ModD"/>
    <property type="match status" value="1"/>
</dbReference>
<dbReference type="PANTHER" id="PTHR32179">
    <property type="entry name" value="NICOTINATE-NUCLEOTIDE PYROPHOSPHORYLASE [CARBOXYLATING]"/>
    <property type="match status" value="1"/>
</dbReference>
<dbReference type="InterPro" id="IPR036068">
    <property type="entry name" value="Nicotinate_pribotase-like_C"/>
</dbReference>
<evidence type="ECO:0000313" key="17">
    <source>
        <dbReference type="Proteomes" id="UP001153199"/>
    </source>
</evidence>
<dbReference type="Pfam" id="PF02749">
    <property type="entry name" value="QRPTase_N"/>
    <property type="match status" value="1"/>
</dbReference>
<evidence type="ECO:0000259" key="14">
    <source>
        <dbReference type="Pfam" id="PF01729"/>
    </source>
</evidence>
<evidence type="ECO:0000256" key="10">
    <source>
        <dbReference type="ARBA" id="ARBA00047445"/>
    </source>
</evidence>
<comment type="function">
    <text evidence="1">Involved in the catabolism of quinolinic acid (QA).</text>
</comment>
<comment type="similarity">
    <text evidence="3 12">Belongs to the NadC/ModD family.</text>
</comment>
<dbReference type="EMBL" id="JAMWFV010000018">
    <property type="protein sequence ID" value="MDG6145932.1"/>
    <property type="molecule type" value="Genomic_DNA"/>
</dbReference>
<organism evidence="16 17">
    <name type="scientific">Lactococcus formosensis</name>
    <dbReference type="NCBI Taxonomy" id="1281486"/>
    <lineage>
        <taxon>Bacteria</taxon>
        <taxon>Bacillati</taxon>
        <taxon>Bacillota</taxon>
        <taxon>Bacilli</taxon>
        <taxon>Lactobacillales</taxon>
        <taxon>Streptococcaceae</taxon>
        <taxon>Lactococcus</taxon>
    </lineage>
</organism>
<keyword evidence="7 12" id="KW-0328">Glycosyltransferase</keyword>
<reference evidence="16" key="1">
    <citation type="submission" date="2022-06" db="EMBL/GenBank/DDBJ databases">
        <title>Lactococcus from bovine mastitis in China.</title>
        <authorList>
            <person name="Lin Y."/>
            <person name="Han B."/>
        </authorList>
    </citation>
    <scope>NUCLEOTIDE SEQUENCE</scope>
    <source>
        <strain evidence="16">Ningxia-I-26</strain>
    </source>
</reference>
<evidence type="ECO:0000256" key="12">
    <source>
        <dbReference type="PIRNR" id="PIRNR006250"/>
    </source>
</evidence>
<dbReference type="AlphaFoldDB" id="A0A9X4SFN4"/>
<comment type="caution">
    <text evidence="16">The sequence shown here is derived from an EMBL/GenBank/DDBJ whole genome shotgun (WGS) entry which is preliminary data.</text>
</comment>
<dbReference type="Gene3D" id="3.20.20.70">
    <property type="entry name" value="Aldolase class I"/>
    <property type="match status" value="1"/>
</dbReference>
<sequence length="285" mass="31362">MIKKNKLMEYLLEDIGGGDISTELIFEKGLASSGVFLAKEDGIIAGLEIPQLIYEILGNDANFTTSFRDGDEVRKGDIIGYATGEVRTMLTGERVILNLMQRMSGIATQTSKAIQLLNDSKIRICDTRKTMPGLRLFDKQAVKIGGGYNHRMGLYDGVMLKDNHIAYCGNITNAVKKVKESLGHMIKIEVEIESQAQVEEAVTSGVDIIMFDNRSPEEIRNWIHLIPPTIITEISGGITLENISHYRGTGVNYISLGAVTHSAVALDISFNSSEGVKKVFSFEND</sequence>
<evidence type="ECO:0000259" key="15">
    <source>
        <dbReference type="Pfam" id="PF02749"/>
    </source>
</evidence>
<dbReference type="InterPro" id="IPR027277">
    <property type="entry name" value="NadC/ModD"/>
</dbReference>
<comment type="pathway">
    <text evidence="2">Cofactor biosynthesis; NAD(+) biosynthesis; nicotinate D-ribonucleotide from quinolinate: step 1/1.</text>
</comment>